<feature type="transmembrane region" description="Helical" evidence="1">
    <location>
        <begin position="59"/>
        <end position="80"/>
    </location>
</feature>
<organism evidence="2 3">
    <name type="scientific">Holtiella tumoricola</name>
    <dbReference type="NCBI Taxonomy" id="3018743"/>
    <lineage>
        <taxon>Bacteria</taxon>
        <taxon>Bacillati</taxon>
        <taxon>Bacillota</taxon>
        <taxon>Clostridia</taxon>
        <taxon>Lachnospirales</taxon>
        <taxon>Cellulosilyticaceae</taxon>
        <taxon>Holtiella</taxon>
    </lineage>
</organism>
<feature type="transmembrane region" description="Helical" evidence="1">
    <location>
        <begin position="184"/>
        <end position="207"/>
    </location>
</feature>
<reference evidence="2" key="1">
    <citation type="journal article" date="2023" name="Int. J. Syst. Evol. Microbiol.">
        <title>&lt;i&gt;Holtiella tumoricola&lt;/i&gt; gen. nov. sp. nov., isolated from a human clinical sample.</title>
        <authorList>
            <person name="Allen-Vercoe E."/>
            <person name="Daigneault M.C."/>
            <person name="Vancuren S.J."/>
            <person name="Cochrane K."/>
            <person name="O'Neal L.L."/>
            <person name="Sankaranarayanan K."/>
            <person name="Lawson P.A."/>
        </authorList>
    </citation>
    <scope>NUCLEOTIDE SEQUENCE</scope>
    <source>
        <strain evidence="2">CC70A</strain>
    </source>
</reference>
<dbReference type="PANTHER" id="PTHR20992:SF9">
    <property type="entry name" value="AT15442P-RELATED"/>
    <property type="match status" value="1"/>
</dbReference>
<keyword evidence="1" id="KW-1133">Transmembrane helix</keyword>
<feature type="transmembrane region" description="Helical" evidence="1">
    <location>
        <begin position="156"/>
        <end position="178"/>
    </location>
</feature>
<keyword evidence="3" id="KW-1185">Reference proteome</keyword>
<dbReference type="AlphaFoldDB" id="A0AA42J2R3"/>
<dbReference type="RefSeq" id="WP_271013278.1">
    <property type="nucleotide sequence ID" value="NZ_JAQIFT010000062.1"/>
</dbReference>
<gene>
    <name evidence="2" type="ORF">PBV87_18420</name>
</gene>
<dbReference type="EMBL" id="JAQIFT010000062">
    <property type="protein sequence ID" value="MDA3733458.1"/>
    <property type="molecule type" value="Genomic_DNA"/>
</dbReference>
<dbReference type="Pfam" id="PF04087">
    <property type="entry name" value="DUF389"/>
    <property type="match status" value="1"/>
</dbReference>
<protein>
    <submittedName>
        <fullName evidence="2">DUF389 domain-containing protein</fullName>
    </submittedName>
</protein>
<feature type="transmembrane region" description="Helical" evidence="1">
    <location>
        <begin position="36"/>
        <end position="53"/>
    </location>
</feature>
<feature type="transmembrane region" description="Helical" evidence="1">
    <location>
        <begin position="228"/>
        <end position="246"/>
    </location>
</feature>
<accession>A0AA42J2R3</accession>
<evidence type="ECO:0000313" key="2">
    <source>
        <dbReference type="EMBL" id="MDA3733458.1"/>
    </source>
</evidence>
<name>A0AA42J2R3_9FIRM</name>
<sequence>MTKILRTIRNAFSLESDRASNDEIRTTIIKASNVKGTNLFILMLAIFIASIGLNMNSTAVIIGAMLISPLMGGIMAIGYGMATNDLKLVRKAFIGLLFQIIICMTTSAIYFTISPISAARSELLARTTPTIWDVMIALFGGLAGIIGVTRKEKSNVIPGVAIATALMPPLCTAGYGLAVGNLTYFFGALYLFFINSFFICISTYIIIRLMRIPTKSFLDPIAEKRVKTLVYLIGFITVLPSIYLGYQIVKDSVEDSNIEAFIQTEFVANTSISNDTQVISKYVDKSTNEIRLALLGKRVSDDVLNLLANKLPQYNLSYMNLKVTQNETVESLKFEDVEALIQREIDESTTQIAMGDRDKEIEMLKSELIKYKAQVLDYQAQDIDVTTLANELYALFPSIKNFSIGRLKSVDPASQEIHYTIVATLDSNQLISTTDKARIIDWLHVKTNTEDIELYINIHTPPTDTFLVPQN</sequence>
<evidence type="ECO:0000256" key="1">
    <source>
        <dbReference type="SAM" id="Phobius"/>
    </source>
</evidence>
<keyword evidence="1" id="KW-0812">Transmembrane</keyword>
<feature type="transmembrane region" description="Helical" evidence="1">
    <location>
        <begin position="131"/>
        <end position="149"/>
    </location>
</feature>
<dbReference type="InterPro" id="IPR005240">
    <property type="entry name" value="DUF389"/>
</dbReference>
<proteinExistence type="predicted"/>
<feature type="transmembrane region" description="Helical" evidence="1">
    <location>
        <begin position="92"/>
        <end position="111"/>
    </location>
</feature>
<keyword evidence="1" id="KW-0472">Membrane</keyword>
<evidence type="ECO:0000313" key="3">
    <source>
        <dbReference type="Proteomes" id="UP001169242"/>
    </source>
</evidence>
<dbReference type="PANTHER" id="PTHR20992">
    <property type="entry name" value="AT15442P-RELATED"/>
    <property type="match status" value="1"/>
</dbReference>
<dbReference type="Proteomes" id="UP001169242">
    <property type="component" value="Unassembled WGS sequence"/>
</dbReference>
<comment type="caution">
    <text evidence="2">The sequence shown here is derived from an EMBL/GenBank/DDBJ whole genome shotgun (WGS) entry which is preliminary data.</text>
</comment>